<evidence type="ECO:0000313" key="8">
    <source>
        <dbReference type="WBParaSite" id="PSAMB.scaffold12628size5148.g34985.t1"/>
    </source>
</evidence>
<reference evidence="8" key="1">
    <citation type="submission" date="2022-11" db="UniProtKB">
        <authorList>
            <consortium name="WormBaseParasite"/>
        </authorList>
    </citation>
    <scope>IDENTIFICATION</scope>
</reference>
<evidence type="ECO:0000256" key="1">
    <source>
        <dbReference type="ARBA" id="ARBA00004141"/>
    </source>
</evidence>
<dbReference type="PROSITE" id="PS51257">
    <property type="entry name" value="PROKAR_LIPOPROTEIN"/>
    <property type="match status" value="1"/>
</dbReference>
<feature type="transmembrane region" description="Helical" evidence="6">
    <location>
        <begin position="7"/>
        <end position="27"/>
    </location>
</feature>
<evidence type="ECO:0000256" key="2">
    <source>
        <dbReference type="ARBA" id="ARBA00005645"/>
    </source>
</evidence>
<name>A0A914UV35_9BILA</name>
<sequence>MPGVKAVVSLAAAGVVGLTLLVLGCALPMFDRWWPLFVIVFYILVPIPMMIARRYQDEMSGTSACVEFAIFMTTGIVVSAFALPMVLAHAGAIKWLACFCANLGSTVMFLTILSYFYMHRDDEGWGSSIAWGAYFFIFFANGVSFAAIWSYFKVFNEDDGEMSLW</sequence>
<keyword evidence="5 6" id="KW-0472">Membrane</keyword>
<evidence type="ECO:0000256" key="4">
    <source>
        <dbReference type="ARBA" id="ARBA00022989"/>
    </source>
</evidence>
<dbReference type="PANTHER" id="PTHR12050">
    <property type="entry name" value="LEPTIN RECEPTOR-RELATED"/>
    <property type="match status" value="1"/>
</dbReference>
<keyword evidence="4 6" id="KW-1133">Transmembrane helix</keyword>
<feature type="transmembrane region" description="Helical" evidence="6">
    <location>
        <begin position="129"/>
        <end position="152"/>
    </location>
</feature>
<dbReference type="Pfam" id="PF04133">
    <property type="entry name" value="Vps55"/>
    <property type="match status" value="1"/>
</dbReference>
<dbReference type="InterPro" id="IPR007262">
    <property type="entry name" value="Vps55/LEPROT"/>
</dbReference>
<dbReference type="GO" id="GO:0016020">
    <property type="term" value="C:membrane"/>
    <property type="evidence" value="ECO:0007669"/>
    <property type="project" value="UniProtKB-SubCell"/>
</dbReference>
<dbReference type="WBParaSite" id="PSAMB.scaffold12628size5148.g34985.t1">
    <property type="protein sequence ID" value="PSAMB.scaffold12628size5148.g34985.t1"/>
    <property type="gene ID" value="PSAMB.scaffold12628size5148.g34985"/>
</dbReference>
<protein>
    <submittedName>
        <fullName evidence="8">Leptin receptor overlapping transcript-like 1</fullName>
    </submittedName>
</protein>
<feature type="transmembrane region" description="Helical" evidence="6">
    <location>
        <begin position="93"/>
        <end position="117"/>
    </location>
</feature>
<proteinExistence type="inferred from homology"/>
<evidence type="ECO:0000256" key="3">
    <source>
        <dbReference type="ARBA" id="ARBA00022692"/>
    </source>
</evidence>
<evidence type="ECO:0000256" key="6">
    <source>
        <dbReference type="SAM" id="Phobius"/>
    </source>
</evidence>
<dbReference type="GO" id="GO:0005768">
    <property type="term" value="C:endosome"/>
    <property type="evidence" value="ECO:0007669"/>
    <property type="project" value="TreeGrafter"/>
</dbReference>
<accession>A0A914UV35</accession>
<evidence type="ECO:0000313" key="7">
    <source>
        <dbReference type="Proteomes" id="UP000887566"/>
    </source>
</evidence>
<comment type="subcellular location">
    <subcellularLocation>
        <location evidence="1">Membrane</location>
        <topology evidence="1">Multi-pass membrane protein</topology>
    </subcellularLocation>
</comment>
<keyword evidence="7" id="KW-1185">Reference proteome</keyword>
<dbReference type="PANTHER" id="PTHR12050:SF0">
    <property type="entry name" value="RH04491P"/>
    <property type="match status" value="1"/>
</dbReference>
<dbReference type="GO" id="GO:0032511">
    <property type="term" value="P:late endosome to vacuole transport via multivesicular body sorting pathway"/>
    <property type="evidence" value="ECO:0007669"/>
    <property type="project" value="TreeGrafter"/>
</dbReference>
<keyword evidence="3 6" id="KW-0812">Transmembrane</keyword>
<feature type="transmembrane region" description="Helical" evidence="6">
    <location>
        <begin position="64"/>
        <end position="87"/>
    </location>
</feature>
<feature type="transmembrane region" description="Helical" evidence="6">
    <location>
        <begin position="33"/>
        <end position="52"/>
    </location>
</feature>
<organism evidence="7 8">
    <name type="scientific">Plectus sambesii</name>
    <dbReference type="NCBI Taxonomy" id="2011161"/>
    <lineage>
        <taxon>Eukaryota</taxon>
        <taxon>Metazoa</taxon>
        <taxon>Ecdysozoa</taxon>
        <taxon>Nematoda</taxon>
        <taxon>Chromadorea</taxon>
        <taxon>Plectida</taxon>
        <taxon>Plectina</taxon>
        <taxon>Plectoidea</taxon>
        <taxon>Plectidae</taxon>
        <taxon>Plectus</taxon>
    </lineage>
</organism>
<comment type="similarity">
    <text evidence="2">Belongs to the OB-RGRP/VPS55 family.</text>
</comment>
<dbReference type="AlphaFoldDB" id="A0A914UV35"/>
<dbReference type="Proteomes" id="UP000887566">
    <property type="component" value="Unplaced"/>
</dbReference>
<evidence type="ECO:0000256" key="5">
    <source>
        <dbReference type="ARBA" id="ARBA00023136"/>
    </source>
</evidence>